<dbReference type="Gene3D" id="3.40.50.1110">
    <property type="entry name" value="SGNH hydrolase"/>
    <property type="match status" value="1"/>
</dbReference>
<keyword evidence="3" id="KW-0808">Transferase</keyword>
<feature type="transmembrane region" description="Helical" evidence="7">
    <location>
        <begin position="12"/>
        <end position="32"/>
    </location>
</feature>
<keyword evidence="5" id="KW-0574">Periplasm</keyword>
<evidence type="ECO:0000256" key="7">
    <source>
        <dbReference type="SAM" id="Phobius"/>
    </source>
</evidence>
<reference evidence="9 10" key="1">
    <citation type="submission" date="2020-08" db="EMBL/GenBank/DDBJ databases">
        <title>Novel species isolated from subtropical streams in China.</title>
        <authorList>
            <person name="Lu H."/>
        </authorList>
    </citation>
    <scope>NUCLEOTIDE SEQUENCE [LARGE SCALE GENOMIC DNA]</scope>
    <source>
        <strain evidence="9 10">CY18W</strain>
    </source>
</reference>
<evidence type="ECO:0000256" key="5">
    <source>
        <dbReference type="ARBA" id="ARBA00022764"/>
    </source>
</evidence>
<proteinExistence type="predicted"/>
<dbReference type="InterPro" id="IPR036514">
    <property type="entry name" value="SGNH_hydro_sf"/>
</dbReference>
<dbReference type="Proteomes" id="UP000650424">
    <property type="component" value="Unassembled WGS sequence"/>
</dbReference>
<evidence type="ECO:0000256" key="3">
    <source>
        <dbReference type="ARBA" id="ARBA00022679"/>
    </source>
</evidence>
<dbReference type="SUPFAM" id="SSF52266">
    <property type="entry name" value="SGNH hydrolase"/>
    <property type="match status" value="1"/>
</dbReference>
<keyword evidence="7" id="KW-1133">Transmembrane helix</keyword>
<comment type="pathway">
    <text evidence="2">Glycan biosynthesis; alginate biosynthesis.</text>
</comment>
<evidence type="ECO:0000259" key="8">
    <source>
        <dbReference type="Pfam" id="PF16822"/>
    </source>
</evidence>
<dbReference type="Pfam" id="PF16822">
    <property type="entry name" value="ALGX"/>
    <property type="match status" value="1"/>
</dbReference>
<evidence type="ECO:0000256" key="4">
    <source>
        <dbReference type="ARBA" id="ARBA00022729"/>
    </source>
</evidence>
<evidence type="ECO:0000313" key="9">
    <source>
        <dbReference type="EMBL" id="MBC3919965.1"/>
    </source>
</evidence>
<feature type="domain" description="AlgX/AlgJ SGNH hydrolase-like" evidence="8">
    <location>
        <begin position="220"/>
        <end position="333"/>
    </location>
</feature>
<keyword evidence="7" id="KW-0472">Membrane</keyword>
<protein>
    <recommendedName>
        <fullName evidence="8">AlgX/AlgJ SGNH hydrolase-like domain-containing protein</fullName>
    </recommendedName>
</protein>
<dbReference type="RefSeq" id="WP_186949226.1">
    <property type="nucleotide sequence ID" value="NZ_JACOGF010000012.1"/>
</dbReference>
<comment type="subcellular location">
    <subcellularLocation>
        <location evidence="1">Periplasm</location>
    </subcellularLocation>
</comment>
<name>A0ABR6ZWQ1_9BURK</name>
<keyword evidence="7" id="KW-0812">Transmembrane</keyword>
<sequence>MTSDFKTRRYLLAFFAPVFLFSFFLFSLSWYFKFPLDDMVRAGYWVQRDFIEHSVQPVVYRRENGKNLVAPAILVLGDSFSDENNWQSFLPADKQFKTLTFHYKNVGCATNWMRWNLQQESPSVRTVVVQVVERDFVWRFRQSACRDDMPIPVEISSDVITRRHPVFKLIKDPEYLLRLTENFWDVEQFHDRIVVGDAVNVPMNTGKLFSNNKSDRLLYFRIDERKREWEKAVIARCIANLKSLQEMAAQRGWKFLLIIVPDKSTVYKQFVRDAEDRINYPDVFSEIDAAGINQVKLLPYFEQQASQVVDLYRPGDTHLSFSGYQLMAKKIQEKL</sequence>
<accession>A0ABR6ZWQ1</accession>
<gene>
    <name evidence="9" type="ORF">H8L32_21015</name>
</gene>
<evidence type="ECO:0000256" key="6">
    <source>
        <dbReference type="ARBA" id="ARBA00022841"/>
    </source>
</evidence>
<dbReference type="EMBL" id="JACOGF010000012">
    <property type="protein sequence ID" value="MBC3919965.1"/>
    <property type="molecule type" value="Genomic_DNA"/>
</dbReference>
<keyword evidence="4" id="KW-0732">Signal</keyword>
<keyword evidence="10" id="KW-1185">Reference proteome</keyword>
<evidence type="ECO:0000256" key="1">
    <source>
        <dbReference type="ARBA" id="ARBA00004418"/>
    </source>
</evidence>
<evidence type="ECO:0000313" key="10">
    <source>
        <dbReference type="Proteomes" id="UP000650424"/>
    </source>
</evidence>
<evidence type="ECO:0000256" key="2">
    <source>
        <dbReference type="ARBA" id="ARBA00005182"/>
    </source>
</evidence>
<comment type="caution">
    <text evidence="9">The sequence shown here is derived from an EMBL/GenBank/DDBJ whole genome shotgun (WGS) entry which is preliminary data.</text>
</comment>
<organism evidence="9 10">
    <name type="scientific">Undibacterium hunanense</name>
    <dbReference type="NCBI Taxonomy" id="2762292"/>
    <lineage>
        <taxon>Bacteria</taxon>
        <taxon>Pseudomonadati</taxon>
        <taxon>Pseudomonadota</taxon>
        <taxon>Betaproteobacteria</taxon>
        <taxon>Burkholderiales</taxon>
        <taxon>Oxalobacteraceae</taxon>
        <taxon>Undibacterium</taxon>
    </lineage>
</organism>
<dbReference type="InterPro" id="IPR031811">
    <property type="entry name" value="ALGX/ALGJ_SGNH-like"/>
</dbReference>
<keyword evidence="6" id="KW-0016">Alginate biosynthesis</keyword>